<dbReference type="Proteomes" id="UP000271137">
    <property type="component" value="Unassembled WGS sequence"/>
</dbReference>
<evidence type="ECO:0000256" key="4">
    <source>
        <dbReference type="ARBA" id="ARBA00022679"/>
    </source>
</evidence>
<keyword evidence="3" id="KW-0032">Aminotransferase</keyword>
<dbReference type="PANTHER" id="PTHR43757:SF2">
    <property type="entry name" value="AMINOMETHYLTRANSFERASE, MITOCHONDRIAL"/>
    <property type="match status" value="1"/>
</dbReference>
<evidence type="ECO:0000256" key="2">
    <source>
        <dbReference type="ARBA" id="ARBA00012616"/>
    </source>
</evidence>
<dbReference type="InterPro" id="IPR006222">
    <property type="entry name" value="GCVT_N"/>
</dbReference>
<evidence type="ECO:0000256" key="3">
    <source>
        <dbReference type="ARBA" id="ARBA00022576"/>
    </source>
</evidence>
<feature type="domain" description="GCVT N-terminal" evidence="8">
    <location>
        <begin position="18"/>
        <end position="267"/>
    </location>
</feature>
<dbReference type="InterPro" id="IPR029043">
    <property type="entry name" value="GcvT/YgfZ_C"/>
</dbReference>
<organism evidence="10 13">
    <name type="scientific">Variovorax beijingensis</name>
    <dbReference type="NCBI Taxonomy" id="2496117"/>
    <lineage>
        <taxon>Bacteria</taxon>
        <taxon>Pseudomonadati</taxon>
        <taxon>Pseudomonadota</taxon>
        <taxon>Betaproteobacteria</taxon>
        <taxon>Burkholderiales</taxon>
        <taxon>Comamonadaceae</taxon>
        <taxon>Variovorax</taxon>
    </lineage>
</organism>
<dbReference type="InterPro" id="IPR006223">
    <property type="entry name" value="GcvT"/>
</dbReference>
<evidence type="ECO:0000256" key="6">
    <source>
        <dbReference type="ARBA" id="ARBA00047665"/>
    </source>
</evidence>
<evidence type="ECO:0000259" key="9">
    <source>
        <dbReference type="Pfam" id="PF08669"/>
    </source>
</evidence>
<evidence type="ECO:0000256" key="7">
    <source>
        <dbReference type="PIRSR" id="PIRSR006487-1"/>
    </source>
</evidence>
<dbReference type="PIRSF" id="PIRSF006487">
    <property type="entry name" value="GcvT"/>
    <property type="match status" value="1"/>
</dbReference>
<evidence type="ECO:0000313" key="12">
    <source>
        <dbReference type="Proteomes" id="UP000271137"/>
    </source>
</evidence>
<dbReference type="InterPro" id="IPR028896">
    <property type="entry name" value="GcvT/YgfZ/DmdA"/>
</dbReference>
<comment type="similarity">
    <text evidence="1">Belongs to the GcvT family.</text>
</comment>
<reference evidence="11 12" key="2">
    <citation type="submission" date="2018-12" db="EMBL/GenBank/DDBJ databases">
        <title>The genome sequences of strain 502.</title>
        <authorList>
            <person name="Gao J."/>
            <person name="Sun J."/>
        </authorList>
    </citation>
    <scope>NUCLEOTIDE SEQUENCE [LARGE SCALE GENOMIC DNA]</scope>
    <source>
        <strain evidence="11 12">502</strain>
    </source>
</reference>
<protein>
    <recommendedName>
        <fullName evidence="2">aminomethyltransferase</fullName>
        <ecNumber evidence="2">2.1.2.10</ecNumber>
    </recommendedName>
    <alternativeName>
        <fullName evidence="5">Glycine cleavage system T protein</fullName>
    </alternativeName>
</protein>
<dbReference type="EMBL" id="RQXU01000004">
    <property type="protein sequence ID" value="RRH89930.1"/>
    <property type="molecule type" value="Genomic_DNA"/>
</dbReference>
<comment type="caution">
    <text evidence="10">The sequence shown here is derived from an EMBL/GenBank/DDBJ whole genome shotgun (WGS) entry which is preliminary data.</text>
</comment>
<accession>A0A3P3EU59</accession>
<dbReference type="GO" id="GO:0008483">
    <property type="term" value="F:transaminase activity"/>
    <property type="evidence" value="ECO:0007669"/>
    <property type="project" value="UniProtKB-KW"/>
</dbReference>
<dbReference type="PANTHER" id="PTHR43757">
    <property type="entry name" value="AMINOMETHYLTRANSFERASE"/>
    <property type="match status" value="1"/>
</dbReference>
<dbReference type="RefSeq" id="WP_124958264.1">
    <property type="nucleotide sequence ID" value="NZ_RQXU01000004.1"/>
</dbReference>
<dbReference type="Gene3D" id="3.30.1360.120">
    <property type="entry name" value="Probable tRNA modification gtpase trme, domain 1"/>
    <property type="match status" value="1"/>
</dbReference>
<dbReference type="AlphaFoldDB" id="A0A3P3EU59"/>
<keyword evidence="4 10" id="KW-0808">Transferase</keyword>
<sequence>MAASSDSSSAEQLLKTPLYDLHVELGARMVPFAGYSMPVQYPAGLMAEHRHTRNAAGLFDISHMGQLRLVGPDAAAAFETLMPVDVIDLAAGKQRYGLLLNDQGGILDDLMFFNEGHGSIFVIVNGACKVADIAHIRQKIGARCDVQPMPDHALLALQGPQAAAVLARLSPGIERFVFMTGGAVQIGGVPAFATRSGYTGEDGFEISVAAQNADALARLLLAQPDVKPIGLGARNSLRLEAGLCLYGNDIDTTTTPVEASLNWAIQKVRRTGGAREGGFPGAARVLAQLAAATAGAAGHTDHDTLKRKRVGLVALERIPVRDGTVLQSFEGKDIGFVTSGLLGPTADRPIAMGYVATAFSEPGTRVQAIVRGKPVPMEVSTLPFVPTRYYRG</sequence>
<name>A0A3P3EU59_9BURK</name>
<keyword evidence="10" id="KW-0489">Methyltransferase</keyword>
<reference evidence="10 13" key="1">
    <citation type="submission" date="2018-11" db="EMBL/GenBank/DDBJ databases">
        <title>The genome of Variovorax sp T529.</title>
        <authorList>
            <person name="Gao J."/>
        </authorList>
    </citation>
    <scope>NUCLEOTIDE SEQUENCE [LARGE SCALE GENOMIC DNA]</scope>
    <source>
        <strain evidence="10 13">T529</strain>
    </source>
</reference>
<dbReference type="InterPro" id="IPR013977">
    <property type="entry name" value="GcvT_C"/>
</dbReference>
<dbReference type="NCBIfam" id="NF010093">
    <property type="entry name" value="PRK13579.1"/>
    <property type="match status" value="1"/>
</dbReference>
<evidence type="ECO:0000256" key="5">
    <source>
        <dbReference type="ARBA" id="ARBA00031395"/>
    </source>
</evidence>
<dbReference type="EMBL" id="RXFQ01000003">
    <property type="protein sequence ID" value="RSZ41405.1"/>
    <property type="molecule type" value="Genomic_DNA"/>
</dbReference>
<dbReference type="EC" id="2.1.2.10" evidence="2"/>
<evidence type="ECO:0000256" key="1">
    <source>
        <dbReference type="ARBA" id="ARBA00008609"/>
    </source>
</evidence>
<dbReference type="InterPro" id="IPR027266">
    <property type="entry name" value="TrmE/GcvT-like"/>
</dbReference>
<dbReference type="FunFam" id="4.10.1250.10:FF:000002">
    <property type="entry name" value="Aminomethyltransferase"/>
    <property type="match status" value="1"/>
</dbReference>
<proteinExistence type="inferred from homology"/>
<evidence type="ECO:0000259" key="8">
    <source>
        <dbReference type="Pfam" id="PF01571"/>
    </source>
</evidence>
<dbReference type="Pfam" id="PF08669">
    <property type="entry name" value="GCV_T_C"/>
    <property type="match status" value="1"/>
</dbReference>
<dbReference type="NCBIfam" id="TIGR00528">
    <property type="entry name" value="gcvT"/>
    <property type="match status" value="1"/>
</dbReference>
<gene>
    <name evidence="10" type="primary">gcvT</name>
    <name evidence="10" type="ORF">EH244_10165</name>
    <name evidence="11" type="ORF">EJO66_05635</name>
</gene>
<evidence type="ECO:0000313" key="13">
    <source>
        <dbReference type="Proteomes" id="UP000271590"/>
    </source>
</evidence>
<dbReference type="GO" id="GO:0005960">
    <property type="term" value="C:glycine cleavage complex"/>
    <property type="evidence" value="ECO:0007669"/>
    <property type="project" value="InterPro"/>
</dbReference>
<dbReference type="Gene3D" id="4.10.1250.10">
    <property type="entry name" value="Aminomethyltransferase fragment"/>
    <property type="match status" value="1"/>
</dbReference>
<keyword evidence="12" id="KW-1185">Reference proteome</keyword>
<dbReference type="GO" id="GO:0032259">
    <property type="term" value="P:methylation"/>
    <property type="evidence" value="ECO:0007669"/>
    <property type="project" value="UniProtKB-KW"/>
</dbReference>
<dbReference type="GO" id="GO:0008168">
    <property type="term" value="F:methyltransferase activity"/>
    <property type="evidence" value="ECO:0007669"/>
    <property type="project" value="UniProtKB-KW"/>
</dbReference>
<dbReference type="Proteomes" id="UP000271590">
    <property type="component" value="Unassembled WGS sequence"/>
</dbReference>
<evidence type="ECO:0000313" key="11">
    <source>
        <dbReference type="EMBL" id="RSZ41405.1"/>
    </source>
</evidence>
<dbReference type="Pfam" id="PF01571">
    <property type="entry name" value="GCV_T"/>
    <property type="match status" value="1"/>
</dbReference>
<feature type="binding site" evidence="7">
    <location>
        <position position="205"/>
    </location>
    <ligand>
        <name>substrate</name>
    </ligand>
</feature>
<dbReference type="GO" id="GO:0006546">
    <property type="term" value="P:glycine catabolic process"/>
    <property type="evidence" value="ECO:0007669"/>
    <property type="project" value="InterPro"/>
</dbReference>
<dbReference type="Gene3D" id="2.40.30.110">
    <property type="entry name" value="Aminomethyltransferase beta-barrel domains"/>
    <property type="match status" value="1"/>
</dbReference>
<dbReference type="GO" id="GO:0004047">
    <property type="term" value="F:aminomethyltransferase activity"/>
    <property type="evidence" value="ECO:0007669"/>
    <property type="project" value="UniProtKB-EC"/>
</dbReference>
<dbReference type="SUPFAM" id="SSF101790">
    <property type="entry name" value="Aminomethyltransferase beta-barrel domain"/>
    <property type="match status" value="1"/>
</dbReference>
<dbReference type="SUPFAM" id="SSF103025">
    <property type="entry name" value="Folate-binding domain"/>
    <property type="match status" value="1"/>
</dbReference>
<comment type="catalytic activity">
    <reaction evidence="6">
        <text>N(6)-[(R)-S(8)-aminomethyldihydrolipoyl]-L-lysyl-[protein] + (6S)-5,6,7,8-tetrahydrofolate = N(6)-[(R)-dihydrolipoyl]-L-lysyl-[protein] + (6R)-5,10-methylene-5,6,7,8-tetrahydrofolate + NH4(+)</text>
        <dbReference type="Rhea" id="RHEA:16945"/>
        <dbReference type="Rhea" id="RHEA-COMP:10475"/>
        <dbReference type="Rhea" id="RHEA-COMP:10492"/>
        <dbReference type="ChEBI" id="CHEBI:15636"/>
        <dbReference type="ChEBI" id="CHEBI:28938"/>
        <dbReference type="ChEBI" id="CHEBI:57453"/>
        <dbReference type="ChEBI" id="CHEBI:83100"/>
        <dbReference type="ChEBI" id="CHEBI:83143"/>
        <dbReference type="EC" id="2.1.2.10"/>
    </reaction>
</comment>
<evidence type="ECO:0000313" key="10">
    <source>
        <dbReference type="EMBL" id="RRH89930.1"/>
    </source>
</evidence>
<dbReference type="NCBIfam" id="NF001567">
    <property type="entry name" value="PRK00389.1"/>
    <property type="match status" value="1"/>
</dbReference>
<feature type="domain" description="Aminomethyltransferase C-terminal" evidence="9">
    <location>
        <begin position="307"/>
        <end position="385"/>
    </location>
</feature>
<dbReference type="Gene3D" id="3.30.70.1400">
    <property type="entry name" value="Aminomethyltransferase beta-barrel domains"/>
    <property type="match status" value="1"/>
</dbReference>